<evidence type="ECO:0000313" key="13">
    <source>
        <dbReference type="Proteomes" id="UP000663832"/>
    </source>
</evidence>
<keyword evidence="2" id="KW-0863">Zinc-finger</keyword>
<dbReference type="PROSITE" id="PS51843">
    <property type="entry name" value="NR_LBD"/>
    <property type="match status" value="1"/>
</dbReference>
<evidence type="ECO:0000313" key="11">
    <source>
        <dbReference type="EMBL" id="CAF1550195.1"/>
    </source>
</evidence>
<dbReference type="InterPro" id="IPR013088">
    <property type="entry name" value="Znf_NHR/GATA"/>
</dbReference>
<dbReference type="Gene3D" id="1.10.565.10">
    <property type="entry name" value="Retinoid X Receptor"/>
    <property type="match status" value="1"/>
</dbReference>
<evidence type="ECO:0000256" key="8">
    <source>
        <dbReference type="ARBA" id="ARBA00023242"/>
    </source>
</evidence>
<evidence type="ECO:0000256" key="2">
    <source>
        <dbReference type="ARBA" id="ARBA00022771"/>
    </source>
</evidence>
<keyword evidence="13" id="KW-1185">Reference proteome</keyword>
<reference evidence="12" key="1">
    <citation type="submission" date="2021-02" db="EMBL/GenBank/DDBJ databases">
        <authorList>
            <person name="Nowell W R."/>
        </authorList>
    </citation>
    <scope>NUCLEOTIDE SEQUENCE</scope>
</reference>
<evidence type="ECO:0000259" key="10">
    <source>
        <dbReference type="PROSITE" id="PS51843"/>
    </source>
</evidence>
<evidence type="ECO:0000256" key="5">
    <source>
        <dbReference type="ARBA" id="ARBA00023125"/>
    </source>
</evidence>
<dbReference type="EMBL" id="CAJNOI010004655">
    <property type="protein sequence ID" value="CAF1550195.1"/>
    <property type="molecule type" value="Genomic_DNA"/>
</dbReference>
<evidence type="ECO:0000256" key="6">
    <source>
        <dbReference type="ARBA" id="ARBA00023163"/>
    </source>
</evidence>
<gene>
    <name evidence="11" type="ORF">BJG266_LOCUS46185</name>
    <name evidence="12" type="ORF">QVE165_LOCUS63216</name>
</gene>
<dbReference type="PRINTS" id="PR00047">
    <property type="entry name" value="STROIDFINGER"/>
</dbReference>
<dbReference type="OrthoDB" id="9993861at2759"/>
<dbReference type="Proteomes" id="UP000663832">
    <property type="component" value="Unassembled WGS sequence"/>
</dbReference>
<evidence type="ECO:0000313" key="12">
    <source>
        <dbReference type="EMBL" id="CAF1660914.1"/>
    </source>
</evidence>
<dbReference type="InterPro" id="IPR050234">
    <property type="entry name" value="Nuclear_hormone_rcpt_NR1"/>
</dbReference>
<dbReference type="GO" id="GO:0000122">
    <property type="term" value="P:negative regulation of transcription by RNA polymerase II"/>
    <property type="evidence" value="ECO:0007669"/>
    <property type="project" value="TreeGrafter"/>
</dbReference>
<keyword evidence="6" id="KW-0804">Transcription</keyword>
<evidence type="ECO:0000256" key="4">
    <source>
        <dbReference type="ARBA" id="ARBA00023015"/>
    </source>
</evidence>
<evidence type="ECO:0000259" key="9">
    <source>
        <dbReference type="PROSITE" id="PS51030"/>
    </source>
</evidence>
<dbReference type="InterPro" id="IPR000536">
    <property type="entry name" value="Nucl_hrmn_rcpt_lig-bd"/>
</dbReference>
<organism evidence="12 13">
    <name type="scientific">Adineta steineri</name>
    <dbReference type="NCBI Taxonomy" id="433720"/>
    <lineage>
        <taxon>Eukaryota</taxon>
        <taxon>Metazoa</taxon>
        <taxon>Spiralia</taxon>
        <taxon>Gnathifera</taxon>
        <taxon>Rotifera</taxon>
        <taxon>Eurotatoria</taxon>
        <taxon>Bdelloidea</taxon>
        <taxon>Adinetida</taxon>
        <taxon>Adinetidae</taxon>
        <taxon>Adineta</taxon>
    </lineage>
</organism>
<dbReference type="SUPFAM" id="SSF57716">
    <property type="entry name" value="Glucocorticoid receptor-like (DNA-binding domain)"/>
    <property type="match status" value="1"/>
</dbReference>
<dbReference type="SUPFAM" id="SSF48508">
    <property type="entry name" value="Nuclear receptor ligand-binding domain"/>
    <property type="match status" value="1"/>
</dbReference>
<protein>
    <submittedName>
        <fullName evidence="12">Uncharacterized protein</fullName>
    </submittedName>
</protein>
<feature type="domain" description="Nuclear receptor" evidence="9">
    <location>
        <begin position="82"/>
        <end position="160"/>
    </location>
</feature>
<keyword evidence="5" id="KW-0238">DNA-binding</keyword>
<keyword evidence="3" id="KW-0862">Zinc</keyword>
<dbReference type="SMART" id="SM00399">
    <property type="entry name" value="ZnF_C4"/>
    <property type="match status" value="1"/>
</dbReference>
<dbReference type="EMBL" id="CAJNOM010005049">
    <property type="protein sequence ID" value="CAF1660914.1"/>
    <property type="molecule type" value="Genomic_DNA"/>
</dbReference>
<dbReference type="GO" id="GO:0000978">
    <property type="term" value="F:RNA polymerase II cis-regulatory region sequence-specific DNA binding"/>
    <property type="evidence" value="ECO:0007669"/>
    <property type="project" value="TreeGrafter"/>
</dbReference>
<dbReference type="Proteomes" id="UP000663877">
    <property type="component" value="Unassembled WGS sequence"/>
</dbReference>
<proteinExistence type="predicted"/>
<evidence type="ECO:0000256" key="1">
    <source>
        <dbReference type="ARBA" id="ARBA00022723"/>
    </source>
</evidence>
<dbReference type="PROSITE" id="PS51030">
    <property type="entry name" value="NUCLEAR_REC_DBD_2"/>
    <property type="match status" value="1"/>
</dbReference>
<name>A0A816FFQ3_9BILA</name>
<dbReference type="GO" id="GO:0008270">
    <property type="term" value="F:zinc ion binding"/>
    <property type="evidence" value="ECO:0007669"/>
    <property type="project" value="UniProtKB-KW"/>
</dbReference>
<feature type="domain" description="NR LBD" evidence="10">
    <location>
        <begin position="214"/>
        <end position="466"/>
    </location>
</feature>
<accession>A0A816FFQ3</accession>
<dbReference type="PANTHER" id="PTHR24082:SF283">
    <property type="entry name" value="NUCLEAR HORMONE RECEPTOR HR96"/>
    <property type="match status" value="1"/>
</dbReference>
<comment type="caution">
    <text evidence="12">The sequence shown here is derived from an EMBL/GenBank/DDBJ whole genome shotgun (WGS) entry which is preliminary data.</text>
</comment>
<dbReference type="InterPro" id="IPR035500">
    <property type="entry name" value="NHR-like_dom_sf"/>
</dbReference>
<dbReference type="GO" id="GO:0004879">
    <property type="term" value="F:nuclear receptor activity"/>
    <property type="evidence" value="ECO:0007669"/>
    <property type="project" value="TreeGrafter"/>
</dbReference>
<dbReference type="InterPro" id="IPR001628">
    <property type="entry name" value="Znf_hrmn_rcpt"/>
</dbReference>
<keyword evidence="1" id="KW-0479">Metal-binding</keyword>
<dbReference type="AlphaFoldDB" id="A0A816FFQ3"/>
<dbReference type="PANTHER" id="PTHR24082">
    <property type="entry name" value="NUCLEAR HORMONE RECEPTOR"/>
    <property type="match status" value="1"/>
</dbReference>
<dbReference type="GO" id="GO:0030154">
    <property type="term" value="P:cell differentiation"/>
    <property type="evidence" value="ECO:0007669"/>
    <property type="project" value="TreeGrafter"/>
</dbReference>
<sequence length="466" mass="54484">MANIDKFQTVYNNNNNEQMKKKNTTKVVIITSVNDDVDEKNLLSCLNSINGKNIFVNLNSNNKRSSSSSQLENGNIKRRKADLTCVICEGHAYNYNFGQITCESCKAFFRRNALHLIENTKCRNSNNIRCNIRYDIKQKCQRCRLLKCLESGMRKDLILTPEKKLSKEKCLEENRRIKYIQINNMHEENTEESSNININDKLIDNNISYELSENDWLCICNIQGAYSSSSRSVPSASSMLSLELTFDKMSTYMNTLDIYHSTMIKIINFLKQIPDFEQLNDNDRLILVKYNLCSLILVRDSLTFDTTRELCYEDDGDDRYNSMSSNNKAFAERCKSLFMLCYSYELNQLFFNILHTLHSLIDNDPVIVQLLMLSMIFLKGSSCLERQEPILDDSKHVFYLHSKYTDLLFRYLIKQSSFNTAAMKMMHFVEVFMKYQRLSKDFHQEIKSKVDVENINPFMKSFLHFA</sequence>
<dbReference type="Pfam" id="PF00104">
    <property type="entry name" value="Hormone_recep"/>
    <property type="match status" value="1"/>
</dbReference>
<evidence type="ECO:0000256" key="3">
    <source>
        <dbReference type="ARBA" id="ARBA00022833"/>
    </source>
</evidence>
<keyword evidence="4" id="KW-0805">Transcription regulation</keyword>
<dbReference type="Pfam" id="PF00105">
    <property type="entry name" value="zf-C4"/>
    <property type="match status" value="1"/>
</dbReference>
<keyword evidence="8" id="KW-0539">Nucleus</keyword>
<dbReference type="GO" id="GO:0045944">
    <property type="term" value="P:positive regulation of transcription by RNA polymerase II"/>
    <property type="evidence" value="ECO:0007669"/>
    <property type="project" value="TreeGrafter"/>
</dbReference>
<keyword evidence="7" id="KW-0675">Receptor</keyword>
<dbReference type="Gene3D" id="3.30.50.10">
    <property type="entry name" value="Erythroid Transcription Factor GATA-1, subunit A"/>
    <property type="match status" value="1"/>
</dbReference>
<evidence type="ECO:0000256" key="7">
    <source>
        <dbReference type="ARBA" id="ARBA00023170"/>
    </source>
</evidence>